<proteinExistence type="predicted"/>
<dbReference type="PROSITE" id="PS51257">
    <property type="entry name" value="PROKAR_LIPOPROTEIN"/>
    <property type="match status" value="1"/>
</dbReference>
<protein>
    <submittedName>
        <fullName evidence="1">Glycosyl hydrolase family 2, sugar binding domain protein</fullName>
    </submittedName>
</protein>
<dbReference type="PANTHER" id="PTHR36848">
    <property type="entry name" value="DNA-BINDING PROTEIN (PUTATIVE SECRETED PROTEIN)-RELATED"/>
    <property type="match status" value="1"/>
</dbReference>
<evidence type="ECO:0000313" key="2">
    <source>
        <dbReference type="Proteomes" id="UP000036958"/>
    </source>
</evidence>
<dbReference type="NCBIfam" id="NF045579">
    <property type="entry name" value="rhamnoside_JR"/>
    <property type="match status" value="1"/>
</dbReference>
<dbReference type="SUPFAM" id="SSF49785">
    <property type="entry name" value="Galactose-binding domain-like"/>
    <property type="match status" value="1"/>
</dbReference>
<dbReference type="InterPro" id="IPR053161">
    <property type="entry name" value="Ulvan_degrading_GH"/>
</dbReference>
<reference evidence="2" key="1">
    <citation type="submission" date="2015-07" db="EMBL/GenBank/DDBJ databases">
        <title>Genome sequencing of Sunxiuqinia dokdonensis strain SK.</title>
        <authorList>
            <person name="Ahn S."/>
            <person name="Kim B.-C."/>
        </authorList>
    </citation>
    <scope>NUCLEOTIDE SEQUENCE [LARGE SCALE GENOMIC DNA]</scope>
    <source>
        <strain evidence="2">SK</strain>
    </source>
</reference>
<dbReference type="Gene3D" id="2.60.120.260">
    <property type="entry name" value="Galactose-binding domain-like"/>
    <property type="match status" value="1"/>
</dbReference>
<comment type="caution">
    <text evidence="1">The sequence shown here is derived from an EMBL/GenBank/DDBJ whole genome shotgun (WGS) entry which is preliminary data.</text>
</comment>
<gene>
    <name evidence="1" type="ORF">NC99_19120</name>
</gene>
<dbReference type="GO" id="GO:0016787">
    <property type="term" value="F:hydrolase activity"/>
    <property type="evidence" value="ECO:0007669"/>
    <property type="project" value="UniProtKB-KW"/>
</dbReference>
<dbReference type="RefSeq" id="WP_082326390.1">
    <property type="nucleotide sequence ID" value="NZ_LGIA01000146.1"/>
</dbReference>
<keyword evidence="2" id="KW-1185">Reference proteome</keyword>
<dbReference type="InterPro" id="IPR008979">
    <property type="entry name" value="Galactose-bd-like_sf"/>
</dbReference>
<sequence>MATRIGQTKASFLLNGFAICLLIALVGCSTDKSGAEVEWPEITNETKPWTRWWWHDSAVNPTDLTANMEELEEAGFGGLEITPIYGVKGYEDQALLFQSDEWMDALEHTLNEGKRLDLGIDLANASGWPFGGPWISAEDACRNVQFKQYSLKTGQRLNEKVTYIQEPLIRAVGRRVEISEVKFPISSNTNLNELALDQIRFEKPLPLQTLMAYSDAGEVLELTSLVDGNGQLEWQAPEGNWNLYAVFQGWHGKMVERAGQGGEGNVIDHFSEEATRKFLKDYDDKAEGRDLSGLRAFFNDSYEVDDASGESNWTPRFFEEFEARRGYDLKNYLPALFGNDSEEKNSRVLCDYRETISDLLLDEFTRVWAGWAESHNAVIRNQAHGSPANILDLYEASHIPETEGLNPMRIKMATSAGHVSGKELIACEASTWLDEHFLANLGDAKQNFDRYLAHGVNHIVYHGTPYSPQGEEWPGWLFYAAVHFAPTNSWWPDMKALNDYVTNCQSFMQKSIPNNDILLYFPIYDTWSQKGRSMLAHFGKPQEPLTRELSELFLAKGYSFDYISDRQIQKLTAQNKLIKAPGATYKTIVVPKCEHMPLATMEKLLELAEAGATIVFQEQLPVDVPGMGDLKNRQQAYEGLVKSMEFNPVMNLSVYSRGDGNFLMSDDMDGMLEMVDVYPEELAQLGLWYNRVKRVEGTCYFITNWSDQPVDQWVTLQTSGEHAAWFNPMNRAKGKASVQKVDENQSQVYLQLAPGETLILQWYPYKVQLDDYPMMTAASEKNELSGEWTVAFEKGGPSLPASYQTTELKSWTEQSDELKKFSGTASYQISFDKPQAEASAYLLDLGEVHESASVYLNGEKLGTLVGPSYQLSIDPSLLKETNELEVKVSNLMANRIIDMDKNGVNYKKFYNINFAANKRENVGPDGVFTAAHWEPLPSGLLGPVSLTPLEIKNQ</sequence>
<dbReference type="PANTHER" id="PTHR36848:SF2">
    <property type="entry name" value="SECRETED PROTEIN"/>
    <property type="match status" value="1"/>
</dbReference>
<keyword evidence="1" id="KW-0378">Hydrolase</keyword>
<dbReference type="AlphaFoldDB" id="A0A0L8VA43"/>
<evidence type="ECO:0000313" key="1">
    <source>
        <dbReference type="EMBL" id="KOH45304.1"/>
    </source>
</evidence>
<dbReference type="EMBL" id="LGIA01000146">
    <property type="protein sequence ID" value="KOH45304.1"/>
    <property type="molecule type" value="Genomic_DNA"/>
</dbReference>
<organism evidence="1 2">
    <name type="scientific">Sunxiuqinia dokdonensis</name>
    <dbReference type="NCBI Taxonomy" id="1409788"/>
    <lineage>
        <taxon>Bacteria</taxon>
        <taxon>Pseudomonadati</taxon>
        <taxon>Bacteroidota</taxon>
        <taxon>Bacteroidia</taxon>
        <taxon>Marinilabiliales</taxon>
        <taxon>Prolixibacteraceae</taxon>
        <taxon>Sunxiuqinia</taxon>
    </lineage>
</organism>
<dbReference type="OrthoDB" id="9761519at2"/>
<dbReference type="Proteomes" id="UP000036958">
    <property type="component" value="Unassembled WGS sequence"/>
</dbReference>
<accession>A0A0L8VA43</accession>
<dbReference type="STRING" id="1409788.NC99_19120"/>
<dbReference type="PATRIC" id="fig|1409788.3.peg.1980"/>
<name>A0A0L8VA43_9BACT</name>
<dbReference type="Pfam" id="PF17132">
    <property type="entry name" value="Glyco_hydro_106"/>
    <property type="match status" value="2"/>
</dbReference>